<dbReference type="SUPFAM" id="SSF102114">
    <property type="entry name" value="Radical SAM enzymes"/>
    <property type="match status" value="1"/>
</dbReference>
<dbReference type="PANTHER" id="PTHR37822:SF2">
    <property type="entry name" value="SPORE PHOTOPRODUCT LYASE"/>
    <property type="match status" value="1"/>
</dbReference>
<dbReference type="Proteomes" id="UP000178526">
    <property type="component" value="Unassembled WGS sequence"/>
</dbReference>
<evidence type="ECO:0000313" key="1">
    <source>
        <dbReference type="EMBL" id="OGL41121.1"/>
    </source>
</evidence>
<dbReference type="GO" id="GO:1904047">
    <property type="term" value="F:S-adenosyl-L-methionine binding"/>
    <property type="evidence" value="ECO:0007669"/>
    <property type="project" value="TreeGrafter"/>
</dbReference>
<dbReference type="GO" id="GO:0051539">
    <property type="term" value="F:4 iron, 4 sulfur cluster binding"/>
    <property type="evidence" value="ECO:0007669"/>
    <property type="project" value="TreeGrafter"/>
</dbReference>
<dbReference type="Pfam" id="PF20903">
    <property type="entry name" value="SPL"/>
    <property type="match status" value="1"/>
</dbReference>
<sequence>MFPIENIYIENNSKESIITKNIISSSKNSKITYIDSSKEILSEILKLPDPISKGKKTLLITENKGSFLKKCPGTKRMICCNYYFLNFATNCPLDCSYCIMQEYLCNNPVLKIFSNVEDMLSETESFLEANRNKYFRIGTGELTDSLALDNITGFSKIIVPFFASKQNVILELKTKTDCIENLMYLDHGGKTVIAWSLNPQKIIDGEELYSASLEQRMESAARCQGKGYKIAFHFDPIILYEGWETDYNGIVKKIFNAIDSKSILWISLGGLRFSPQLKPIISERFAQNNILYGEMVLCPDNKMRYFKPMRVDAFKKMVDYIKKYDNDIPIYLCMEDQDVWKKVFGAIPNGIRNLNNIFEINS</sequence>
<organism evidence="1 2">
    <name type="scientific">Candidatus Schekmanbacteria bacterium GWA2_38_11</name>
    <dbReference type="NCBI Taxonomy" id="1817876"/>
    <lineage>
        <taxon>Bacteria</taxon>
        <taxon>Candidatus Schekmaniibacteriota</taxon>
    </lineage>
</organism>
<name>A0A1F7RI74_9BACT</name>
<reference evidence="1 2" key="1">
    <citation type="journal article" date="2016" name="Nat. Commun.">
        <title>Thousands of microbial genomes shed light on interconnected biogeochemical processes in an aquifer system.</title>
        <authorList>
            <person name="Anantharaman K."/>
            <person name="Brown C.T."/>
            <person name="Hug L.A."/>
            <person name="Sharon I."/>
            <person name="Castelle C.J."/>
            <person name="Probst A.J."/>
            <person name="Thomas B.C."/>
            <person name="Singh A."/>
            <person name="Wilkins M.J."/>
            <person name="Karaoz U."/>
            <person name="Brodie E.L."/>
            <person name="Williams K.H."/>
            <person name="Hubbard S.S."/>
            <person name="Banfield J.F."/>
        </authorList>
    </citation>
    <scope>NUCLEOTIDE SEQUENCE [LARGE SCALE GENOMIC DNA]</scope>
</reference>
<gene>
    <name evidence="1" type="ORF">A2042_05660</name>
</gene>
<dbReference type="AlphaFoldDB" id="A0A1F7RI74"/>
<dbReference type="EMBL" id="MGDB01000077">
    <property type="protein sequence ID" value="OGL41121.1"/>
    <property type="molecule type" value="Genomic_DNA"/>
</dbReference>
<dbReference type="GO" id="GO:0042601">
    <property type="term" value="C:endospore-forming forespore"/>
    <property type="evidence" value="ECO:0007669"/>
    <property type="project" value="TreeGrafter"/>
</dbReference>
<protein>
    <recommendedName>
        <fullName evidence="3">DNA photolyase</fullName>
    </recommendedName>
</protein>
<dbReference type="Gene3D" id="3.80.30.30">
    <property type="match status" value="1"/>
</dbReference>
<proteinExistence type="predicted"/>
<evidence type="ECO:0008006" key="3">
    <source>
        <dbReference type="Google" id="ProtNLM"/>
    </source>
</evidence>
<dbReference type="Gene3D" id="3.40.50.12110">
    <property type="match status" value="1"/>
</dbReference>
<comment type="caution">
    <text evidence="1">The sequence shown here is derived from an EMBL/GenBank/DDBJ whole genome shotgun (WGS) entry which is preliminary data.</text>
</comment>
<dbReference type="InterPro" id="IPR049539">
    <property type="entry name" value="SPL"/>
</dbReference>
<accession>A0A1F7RI74</accession>
<dbReference type="PANTHER" id="PTHR37822">
    <property type="entry name" value="SPORE PHOTOPRODUCT LYASE-RELATED"/>
    <property type="match status" value="1"/>
</dbReference>
<dbReference type="GO" id="GO:0003913">
    <property type="term" value="F:DNA photolyase activity"/>
    <property type="evidence" value="ECO:0007669"/>
    <property type="project" value="TreeGrafter"/>
</dbReference>
<evidence type="ECO:0000313" key="2">
    <source>
        <dbReference type="Proteomes" id="UP000178526"/>
    </source>
</evidence>
<dbReference type="InterPro" id="IPR058240">
    <property type="entry name" value="rSAM_sf"/>
</dbReference>